<accession>A0A2H0UDM7</accession>
<protein>
    <submittedName>
        <fullName evidence="2">Uncharacterized protein</fullName>
    </submittedName>
</protein>
<feature type="transmembrane region" description="Helical" evidence="1">
    <location>
        <begin position="114"/>
        <end position="135"/>
    </location>
</feature>
<dbReference type="AlphaFoldDB" id="A0A2H0UDM7"/>
<comment type="caution">
    <text evidence="2">The sequence shown here is derived from an EMBL/GenBank/DDBJ whole genome shotgun (WGS) entry which is preliminary data.</text>
</comment>
<proteinExistence type="predicted"/>
<feature type="transmembrane region" description="Helical" evidence="1">
    <location>
        <begin position="78"/>
        <end position="102"/>
    </location>
</feature>
<evidence type="ECO:0000313" key="3">
    <source>
        <dbReference type="Proteomes" id="UP000229344"/>
    </source>
</evidence>
<keyword evidence="1" id="KW-0812">Transmembrane</keyword>
<feature type="transmembrane region" description="Helical" evidence="1">
    <location>
        <begin position="46"/>
        <end position="66"/>
    </location>
</feature>
<reference evidence="3" key="1">
    <citation type="submission" date="2017-09" db="EMBL/GenBank/DDBJ databases">
        <title>Depth-based differentiation of microbial function through sediment-hosted aquifers and enrichment of novel symbionts in the deep terrestrial subsurface.</title>
        <authorList>
            <person name="Probst A.J."/>
            <person name="Ladd B."/>
            <person name="Jarett J.K."/>
            <person name="Geller-Mcgrath D.E."/>
            <person name="Sieber C.M.K."/>
            <person name="Emerson J.B."/>
            <person name="Anantharaman K."/>
            <person name="Thomas B.C."/>
            <person name="Malmstrom R."/>
            <person name="Stieglmeier M."/>
            <person name="Klingl A."/>
            <person name="Woyke T."/>
            <person name="Ryan C.M."/>
            <person name="Banfield J.F."/>
        </authorList>
    </citation>
    <scope>NUCLEOTIDE SEQUENCE [LARGE SCALE GENOMIC DNA]</scope>
</reference>
<name>A0A2H0UDM7_9BACT</name>
<dbReference type="EMBL" id="PFBI01000006">
    <property type="protein sequence ID" value="PIR84487.1"/>
    <property type="molecule type" value="Genomic_DNA"/>
</dbReference>
<organism evidence="2 3">
    <name type="scientific">Candidatus Kaiserbacteria bacterium CG10_big_fil_rev_8_21_14_0_10_47_16</name>
    <dbReference type="NCBI Taxonomy" id="1974608"/>
    <lineage>
        <taxon>Bacteria</taxon>
        <taxon>Candidatus Kaiseribacteriota</taxon>
    </lineage>
</organism>
<gene>
    <name evidence="2" type="ORF">COU16_02830</name>
</gene>
<evidence type="ECO:0000313" key="2">
    <source>
        <dbReference type="EMBL" id="PIR84487.1"/>
    </source>
</evidence>
<keyword evidence="1" id="KW-0472">Membrane</keyword>
<evidence type="ECO:0000256" key="1">
    <source>
        <dbReference type="SAM" id="Phobius"/>
    </source>
</evidence>
<dbReference type="Proteomes" id="UP000229344">
    <property type="component" value="Unassembled WGS sequence"/>
</dbReference>
<keyword evidence="1" id="KW-1133">Transmembrane helix</keyword>
<feature type="transmembrane region" description="Helical" evidence="1">
    <location>
        <begin position="12"/>
        <end position="34"/>
    </location>
</feature>
<sequence>MRHKTLHEIAKFCAGLVAADFIILVWMANAGILPIEFLGRMFTVDILLPGLVFDAALFLILVHYGWNIGKIPALRERTYLFIAGIVFAIVAIAHLFRIFVGADLIIGGWDAPLWLSWLGTAVTTYLAYMSLRLALRMKK</sequence>